<comment type="catalytic activity">
    <reaction evidence="1">
        <text>ATP + protein L-histidine = ADP + protein N-phospho-L-histidine.</text>
        <dbReference type="EC" id="2.7.13.3"/>
    </reaction>
</comment>
<proteinExistence type="predicted"/>
<dbReference type="EC" id="2.7.13.3" evidence="2"/>
<keyword evidence="8" id="KW-0902">Two-component regulatory system</keyword>
<dbReference type="GO" id="GO:0005524">
    <property type="term" value="F:ATP binding"/>
    <property type="evidence" value="ECO:0007669"/>
    <property type="project" value="UniProtKB-KW"/>
</dbReference>
<feature type="region of interest" description="Disordered" evidence="9">
    <location>
        <begin position="1"/>
        <end position="30"/>
    </location>
</feature>
<keyword evidence="4" id="KW-0808">Transferase</keyword>
<keyword evidence="5" id="KW-0547">Nucleotide-binding</keyword>
<feature type="domain" description="Histidine kinase/HSP90-like ATPase" evidence="11">
    <location>
        <begin position="310"/>
        <end position="402"/>
    </location>
</feature>
<dbReference type="Gene3D" id="1.20.5.1930">
    <property type="match status" value="1"/>
</dbReference>
<dbReference type="InterPro" id="IPR050482">
    <property type="entry name" value="Sensor_HK_TwoCompSys"/>
</dbReference>
<comment type="caution">
    <text evidence="13">The sequence shown here is derived from an EMBL/GenBank/DDBJ whole genome shotgun (WGS) entry which is preliminary data.</text>
</comment>
<evidence type="ECO:0000256" key="2">
    <source>
        <dbReference type="ARBA" id="ARBA00012438"/>
    </source>
</evidence>
<evidence type="ECO:0000256" key="6">
    <source>
        <dbReference type="ARBA" id="ARBA00022777"/>
    </source>
</evidence>
<reference evidence="13 14" key="1">
    <citation type="submission" date="2019-06" db="EMBL/GenBank/DDBJ databases">
        <title>Sequencing the genomes of 1000 actinobacteria strains.</title>
        <authorList>
            <person name="Klenk H.-P."/>
        </authorList>
    </citation>
    <scope>NUCLEOTIDE SEQUENCE [LARGE SCALE GENOMIC DNA]</scope>
    <source>
        <strain evidence="13 14">DSM 41649</strain>
    </source>
</reference>
<gene>
    <name evidence="13" type="ORF">FB465_3755</name>
</gene>
<feature type="transmembrane region" description="Helical" evidence="10">
    <location>
        <begin position="151"/>
        <end position="171"/>
    </location>
</feature>
<evidence type="ECO:0000256" key="1">
    <source>
        <dbReference type="ARBA" id="ARBA00000085"/>
    </source>
</evidence>
<evidence type="ECO:0000313" key="14">
    <source>
        <dbReference type="Proteomes" id="UP000318416"/>
    </source>
</evidence>
<evidence type="ECO:0000256" key="3">
    <source>
        <dbReference type="ARBA" id="ARBA00022553"/>
    </source>
</evidence>
<dbReference type="SUPFAM" id="SSF55874">
    <property type="entry name" value="ATPase domain of HSP90 chaperone/DNA topoisomerase II/histidine kinase"/>
    <property type="match status" value="1"/>
</dbReference>
<keyword evidence="10" id="KW-0472">Membrane</keyword>
<feature type="transmembrane region" description="Helical" evidence="10">
    <location>
        <begin position="37"/>
        <end position="56"/>
    </location>
</feature>
<evidence type="ECO:0000313" key="13">
    <source>
        <dbReference type="EMBL" id="TWE18667.1"/>
    </source>
</evidence>
<dbReference type="Pfam" id="PF07730">
    <property type="entry name" value="HisKA_3"/>
    <property type="match status" value="1"/>
</dbReference>
<keyword evidence="6 13" id="KW-0418">Kinase</keyword>
<dbReference type="InterPro" id="IPR003594">
    <property type="entry name" value="HATPase_dom"/>
</dbReference>
<feature type="compositionally biased region" description="Polar residues" evidence="9">
    <location>
        <begin position="15"/>
        <end position="25"/>
    </location>
</feature>
<organism evidence="13 14">
    <name type="scientific">Kitasatospora atroaurantiaca</name>
    <dbReference type="NCBI Taxonomy" id="285545"/>
    <lineage>
        <taxon>Bacteria</taxon>
        <taxon>Bacillati</taxon>
        <taxon>Actinomycetota</taxon>
        <taxon>Actinomycetes</taxon>
        <taxon>Kitasatosporales</taxon>
        <taxon>Streptomycetaceae</taxon>
        <taxon>Kitasatospora</taxon>
    </lineage>
</organism>
<dbReference type="Gene3D" id="3.30.565.10">
    <property type="entry name" value="Histidine kinase-like ATPase, C-terminal domain"/>
    <property type="match status" value="1"/>
</dbReference>
<keyword evidence="7" id="KW-0067">ATP-binding</keyword>
<evidence type="ECO:0000256" key="9">
    <source>
        <dbReference type="SAM" id="MobiDB-lite"/>
    </source>
</evidence>
<dbReference type="InterPro" id="IPR011712">
    <property type="entry name" value="Sig_transdc_His_kin_sub3_dim/P"/>
</dbReference>
<dbReference type="OrthoDB" id="227596at2"/>
<feature type="domain" description="Signal transduction histidine kinase subgroup 3 dimerisation and phosphoacceptor" evidence="12">
    <location>
        <begin position="203"/>
        <end position="265"/>
    </location>
</feature>
<keyword evidence="14" id="KW-1185">Reference proteome</keyword>
<dbReference type="GO" id="GO:0016020">
    <property type="term" value="C:membrane"/>
    <property type="evidence" value="ECO:0007669"/>
    <property type="project" value="InterPro"/>
</dbReference>
<keyword evidence="3" id="KW-0597">Phosphoprotein</keyword>
<dbReference type="PANTHER" id="PTHR24421">
    <property type="entry name" value="NITRATE/NITRITE SENSOR PROTEIN NARX-RELATED"/>
    <property type="match status" value="1"/>
</dbReference>
<dbReference type="GO" id="GO:0000155">
    <property type="term" value="F:phosphorelay sensor kinase activity"/>
    <property type="evidence" value="ECO:0007669"/>
    <property type="project" value="InterPro"/>
</dbReference>
<keyword evidence="10" id="KW-0812">Transmembrane</keyword>
<dbReference type="AlphaFoldDB" id="A0A561ESS8"/>
<evidence type="ECO:0000259" key="11">
    <source>
        <dbReference type="Pfam" id="PF02518"/>
    </source>
</evidence>
<evidence type="ECO:0000256" key="10">
    <source>
        <dbReference type="SAM" id="Phobius"/>
    </source>
</evidence>
<dbReference type="PANTHER" id="PTHR24421:SF10">
    <property type="entry name" value="NITRATE_NITRITE SENSOR PROTEIN NARQ"/>
    <property type="match status" value="1"/>
</dbReference>
<dbReference type="CDD" id="cd16917">
    <property type="entry name" value="HATPase_UhpB-NarQ-NarX-like"/>
    <property type="match status" value="1"/>
</dbReference>
<evidence type="ECO:0000256" key="7">
    <source>
        <dbReference type="ARBA" id="ARBA00022840"/>
    </source>
</evidence>
<evidence type="ECO:0000256" key="4">
    <source>
        <dbReference type="ARBA" id="ARBA00022679"/>
    </source>
</evidence>
<protein>
    <recommendedName>
        <fullName evidence="2">histidine kinase</fullName>
        <ecNumber evidence="2">2.7.13.3</ecNumber>
    </recommendedName>
</protein>
<dbReference type="Proteomes" id="UP000318416">
    <property type="component" value="Unassembled WGS sequence"/>
</dbReference>
<evidence type="ECO:0000256" key="8">
    <source>
        <dbReference type="ARBA" id="ARBA00023012"/>
    </source>
</evidence>
<sequence length="405" mass="43739">MTEARSTPETRGTSETRGVTETPGTTEVRPSRRLPSWLTAPWLMLLLPVLLAALDAALVARDAAWWELALSGLATVVLLLRKRYPVLVLLLTLPGSFFNFIWIAPITAVYSVAAHYARLRVTALCATAFALVEFFHWPLSDHPLAFDRDNALYAIQCVMLAAGPAALGLLARTRHELAVRLDELTKGQQRESRLLAERVLATERARLAREMHDVVSHQVSLISIQAGALQVSTGEPAAKETARTIRELSVRTLEELRQMVGVLRAAGMRQDAPLAPQPRLADLCKLIEGSGLTVTTALNPGDRPWPEAVERAAYRTVQEALTNITKHAPGAAVEVRLCTRGTRLLVEVRNGPPPLRPGPADTLPGGGHGLVGLRERAQLLGGSLTAATTPEGGFVVRAELPAAGE</sequence>
<feature type="transmembrane region" description="Helical" evidence="10">
    <location>
        <begin position="63"/>
        <end position="80"/>
    </location>
</feature>
<dbReference type="Pfam" id="PF02518">
    <property type="entry name" value="HATPase_c"/>
    <property type="match status" value="1"/>
</dbReference>
<feature type="compositionally biased region" description="Basic and acidic residues" evidence="9">
    <location>
        <begin position="1"/>
        <end position="14"/>
    </location>
</feature>
<accession>A0A561ESS8</accession>
<feature type="transmembrane region" description="Helical" evidence="10">
    <location>
        <begin position="86"/>
        <end position="109"/>
    </location>
</feature>
<keyword evidence="10" id="KW-1133">Transmembrane helix</keyword>
<name>A0A561ESS8_9ACTN</name>
<evidence type="ECO:0000256" key="5">
    <source>
        <dbReference type="ARBA" id="ARBA00022741"/>
    </source>
</evidence>
<dbReference type="EMBL" id="VIVR01000001">
    <property type="protein sequence ID" value="TWE18667.1"/>
    <property type="molecule type" value="Genomic_DNA"/>
</dbReference>
<evidence type="ECO:0000259" key="12">
    <source>
        <dbReference type="Pfam" id="PF07730"/>
    </source>
</evidence>
<dbReference type="InterPro" id="IPR036890">
    <property type="entry name" value="HATPase_C_sf"/>
</dbReference>
<dbReference type="GO" id="GO:0046983">
    <property type="term" value="F:protein dimerization activity"/>
    <property type="evidence" value="ECO:0007669"/>
    <property type="project" value="InterPro"/>
</dbReference>